<gene>
    <name evidence="2" type="ORF">SDC9_122653</name>
</gene>
<proteinExistence type="predicted"/>
<feature type="region of interest" description="Disordered" evidence="1">
    <location>
        <begin position="159"/>
        <end position="181"/>
    </location>
</feature>
<feature type="compositionally biased region" description="Basic and acidic residues" evidence="1">
    <location>
        <begin position="171"/>
        <end position="180"/>
    </location>
</feature>
<name>A0A645CFA2_9ZZZZ</name>
<comment type="caution">
    <text evidence="2">The sequence shown here is derived from an EMBL/GenBank/DDBJ whole genome shotgun (WGS) entry which is preliminary data.</text>
</comment>
<sequence length="467" mass="49972">MRTREELGVRRIRARPAALDEGDAERVENAGNSELVFDGQLNPLLLGTIAQRGVIEVETLRHHRHRWHRASRKTIRWRAIGGVPSSIVPIQRAHSKLVSPVGTPGSARTGSADLLHPAVGVGDPPVLDVEQMIAQRDRVGRLVDVDDVLAGLVLERTDRGDDRGGAAGKQLADRAGRDTGGDFFEADGPLDRLQTKVGGHSQQRVAGHAGQDVAVELRGDQFVVGGDHEEVHATEFFDPALGRSVHEQHLAATLRVGQLLGQQGRGVVAAALGRTGAAGGNPAVLGGDPDVDRRDAPGEVGADRARDDRVEHRMRRTHPEEVLAGHHERTQIQALLGSSGNPAGIQSRQLPDAGDEVLGGQRRQREPMCRILETLGVGLGPEQPHRPVRVPVGLEALEDLLRIVIDSAGRLHGDLGVVGQAVIVPALLHGPAGHAHVIGEVLAESRIVPDSLDHVIAQEARIIRKIE</sequence>
<organism evidence="2">
    <name type="scientific">bioreactor metagenome</name>
    <dbReference type="NCBI Taxonomy" id="1076179"/>
    <lineage>
        <taxon>unclassified sequences</taxon>
        <taxon>metagenomes</taxon>
        <taxon>ecological metagenomes</taxon>
    </lineage>
</organism>
<accession>A0A645CFA2</accession>
<feature type="region of interest" description="Disordered" evidence="1">
    <location>
        <begin position="277"/>
        <end position="309"/>
    </location>
</feature>
<reference evidence="2" key="1">
    <citation type="submission" date="2019-08" db="EMBL/GenBank/DDBJ databases">
        <authorList>
            <person name="Kucharzyk K."/>
            <person name="Murdoch R.W."/>
            <person name="Higgins S."/>
            <person name="Loffler F."/>
        </authorList>
    </citation>
    <scope>NUCLEOTIDE SEQUENCE</scope>
</reference>
<dbReference type="EMBL" id="VSSQ01026771">
    <property type="protein sequence ID" value="MPM75659.1"/>
    <property type="molecule type" value="Genomic_DNA"/>
</dbReference>
<evidence type="ECO:0000313" key="2">
    <source>
        <dbReference type="EMBL" id="MPM75659.1"/>
    </source>
</evidence>
<protein>
    <submittedName>
        <fullName evidence="2">Uncharacterized protein</fullName>
    </submittedName>
</protein>
<dbReference type="AlphaFoldDB" id="A0A645CFA2"/>
<feature type="compositionally biased region" description="Basic and acidic residues" evidence="1">
    <location>
        <begin position="290"/>
        <end position="309"/>
    </location>
</feature>
<evidence type="ECO:0000256" key="1">
    <source>
        <dbReference type="SAM" id="MobiDB-lite"/>
    </source>
</evidence>